<feature type="transmembrane region" description="Helical" evidence="2">
    <location>
        <begin position="149"/>
        <end position="167"/>
    </location>
</feature>
<dbReference type="Proteomes" id="UP000509510">
    <property type="component" value="Chromosome I"/>
</dbReference>
<organism evidence="3 4">
    <name type="scientific">Talaromyces rugulosus</name>
    <name type="common">Penicillium rugulosum</name>
    <dbReference type="NCBI Taxonomy" id="121627"/>
    <lineage>
        <taxon>Eukaryota</taxon>
        <taxon>Fungi</taxon>
        <taxon>Dikarya</taxon>
        <taxon>Ascomycota</taxon>
        <taxon>Pezizomycotina</taxon>
        <taxon>Eurotiomycetes</taxon>
        <taxon>Eurotiomycetidae</taxon>
        <taxon>Eurotiales</taxon>
        <taxon>Trichocomaceae</taxon>
        <taxon>Talaromyces</taxon>
        <taxon>Talaromyces sect. Islandici</taxon>
    </lineage>
</organism>
<sequence>MSTQNITPKTPLIPSTSRSDTTPSHQPSNFAIGTVQALAWLRVVAGGAALVAPCFTAKLFFLPGVTPGSLASYQLRLFGIRDAMIGELLYSVRPKFPSTASPASQTESDRERDRKELRRMLWANFATDALDIVVTGAALATGIIPRSPAFALGGGAIVFLLMDLVGLKAI</sequence>
<feature type="transmembrane region" description="Helical" evidence="2">
    <location>
        <begin position="120"/>
        <end position="143"/>
    </location>
</feature>
<dbReference type="OrthoDB" id="4160064at2759"/>
<name>A0A7H8QNB2_TALRU</name>
<evidence type="ECO:0000256" key="2">
    <source>
        <dbReference type="SAM" id="Phobius"/>
    </source>
</evidence>
<reference evidence="4" key="1">
    <citation type="submission" date="2020-06" db="EMBL/GenBank/DDBJ databases">
        <title>A chromosome-scale genome assembly of Talaromyces rugulosus W13939.</title>
        <authorList>
            <person name="Wang B."/>
            <person name="Guo L."/>
            <person name="Ye K."/>
            <person name="Wang L."/>
        </authorList>
    </citation>
    <scope>NUCLEOTIDE SEQUENCE [LARGE SCALE GENOMIC DNA]</scope>
    <source>
        <strain evidence="4">W13939</strain>
    </source>
</reference>
<proteinExistence type="predicted"/>
<dbReference type="KEGG" id="trg:TRUGW13939_02035"/>
<evidence type="ECO:0000313" key="4">
    <source>
        <dbReference type="Proteomes" id="UP000509510"/>
    </source>
</evidence>
<keyword evidence="2" id="KW-0472">Membrane</keyword>
<protein>
    <submittedName>
        <fullName evidence="3">Uncharacterized protein</fullName>
    </submittedName>
</protein>
<keyword evidence="4" id="KW-1185">Reference proteome</keyword>
<keyword evidence="2" id="KW-1133">Transmembrane helix</keyword>
<feature type="region of interest" description="Disordered" evidence="1">
    <location>
        <begin position="1"/>
        <end position="27"/>
    </location>
</feature>
<dbReference type="AlphaFoldDB" id="A0A7H8QNB2"/>
<evidence type="ECO:0000313" key="3">
    <source>
        <dbReference type="EMBL" id="QKX54945.1"/>
    </source>
</evidence>
<accession>A0A7H8QNB2</accession>
<dbReference type="RefSeq" id="XP_035341124.1">
    <property type="nucleotide sequence ID" value="XM_035485231.1"/>
</dbReference>
<keyword evidence="2" id="KW-0812">Transmembrane</keyword>
<dbReference type="EMBL" id="CP055898">
    <property type="protein sequence ID" value="QKX54945.1"/>
    <property type="molecule type" value="Genomic_DNA"/>
</dbReference>
<dbReference type="GeneID" id="55989545"/>
<evidence type="ECO:0000256" key="1">
    <source>
        <dbReference type="SAM" id="MobiDB-lite"/>
    </source>
</evidence>
<gene>
    <name evidence="3" type="ORF">TRUGW13939_02035</name>
</gene>